<dbReference type="RefSeq" id="WP_109663592.1">
    <property type="nucleotide sequence ID" value="NZ_QGEG01000002.1"/>
</dbReference>
<name>A0A316KY20_9FLAO</name>
<dbReference type="InterPro" id="IPR016667">
    <property type="entry name" value="Caps_polysacc_synth_CpsB/CapC"/>
</dbReference>
<keyword evidence="3" id="KW-0378">Hydrolase</keyword>
<dbReference type="Proteomes" id="UP000245762">
    <property type="component" value="Unassembled WGS sequence"/>
</dbReference>
<dbReference type="AlphaFoldDB" id="A0A316KY20"/>
<dbReference type="Gene3D" id="3.20.20.140">
    <property type="entry name" value="Metal-dependent hydrolases"/>
    <property type="match status" value="1"/>
</dbReference>
<dbReference type="GO" id="GO:0030145">
    <property type="term" value="F:manganese ion binding"/>
    <property type="evidence" value="ECO:0007669"/>
    <property type="project" value="InterPro"/>
</dbReference>
<dbReference type="SUPFAM" id="SSF89550">
    <property type="entry name" value="PHP domain-like"/>
    <property type="match status" value="1"/>
</dbReference>
<protein>
    <recommendedName>
        <fullName evidence="2">protein-tyrosine-phosphatase</fullName>
        <ecNumber evidence="2">3.1.3.48</ecNumber>
    </recommendedName>
</protein>
<evidence type="ECO:0000256" key="4">
    <source>
        <dbReference type="ARBA" id="ARBA00051722"/>
    </source>
</evidence>
<evidence type="ECO:0000256" key="3">
    <source>
        <dbReference type="ARBA" id="ARBA00022801"/>
    </source>
</evidence>
<dbReference type="Pfam" id="PF19567">
    <property type="entry name" value="CpsB_CapC"/>
    <property type="match status" value="1"/>
</dbReference>
<dbReference type="EC" id="3.1.3.48" evidence="2"/>
<comment type="caution">
    <text evidence="5">The sequence shown here is derived from an EMBL/GenBank/DDBJ whole genome shotgun (WGS) entry which is preliminary data.</text>
</comment>
<evidence type="ECO:0000313" key="5">
    <source>
        <dbReference type="EMBL" id="PWL39137.1"/>
    </source>
</evidence>
<dbReference type="GO" id="GO:0004725">
    <property type="term" value="F:protein tyrosine phosphatase activity"/>
    <property type="evidence" value="ECO:0007669"/>
    <property type="project" value="UniProtKB-EC"/>
</dbReference>
<dbReference type="PANTHER" id="PTHR39181:SF1">
    <property type="entry name" value="TYROSINE-PROTEIN PHOSPHATASE YWQE"/>
    <property type="match status" value="1"/>
</dbReference>
<gene>
    <name evidence="5" type="ORF">DKG77_13040</name>
</gene>
<proteinExistence type="inferred from homology"/>
<evidence type="ECO:0000313" key="6">
    <source>
        <dbReference type="Proteomes" id="UP000245762"/>
    </source>
</evidence>
<dbReference type="EMBL" id="QGEG01000002">
    <property type="protein sequence ID" value="PWL39137.1"/>
    <property type="molecule type" value="Genomic_DNA"/>
</dbReference>
<reference evidence="5 6" key="1">
    <citation type="submission" date="2018-05" db="EMBL/GenBank/DDBJ databases">
        <title>Complete genome sequence of Flagellimonas aquimarina ECD12 isolated from seaweed Ecklonia cava.</title>
        <authorList>
            <person name="Choi S."/>
            <person name="Seong C."/>
        </authorList>
    </citation>
    <scope>NUCLEOTIDE SEQUENCE [LARGE SCALE GENOMIC DNA]</scope>
    <source>
        <strain evidence="5 6">ECD12</strain>
    </source>
</reference>
<dbReference type="OrthoDB" id="9788539at2"/>
<comment type="similarity">
    <text evidence="1">Belongs to the metallo-dependent hydrolases superfamily. CpsB/CapC family.</text>
</comment>
<sequence length="246" mass="28520">MFSFFQKKVFLADYLHGLVDMHNHILPGIDDGAKTVDESIKLIKEFSELGVKNFVCTPHIMNHYYPNTPDTIKDSFNILWKELIANNMDNVRIDYAAEHMVDDNFDNLLDNKNVMPLKEHYLLVEMSYLQPSFGFNGAIQNIVGQQYFPILAHPERYLYYHQKYDVYKNLKSMGILFQLNFLSLSGYYGSEIQKTAKKLLDDGLIEFAASDVHNMKQLNAIKEIKISTKTLNCILPVIENTIKVFY</sequence>
<dbReference type="PANTHER" id="PTHR39181">
    <property type="entry name" value="TYROSINE-PROTEIN PHOSPHATASE YWQE"/>
    <property type="match status" value="1"/>
</dbReference>
<dbReference type="PIRSF" id="PIRSF016557">
    <property type="entry name" value="Caps_synth_CpsB"/>
    <property type="match status" value="1"/>
</dbReference>
<dbReference type="InterPro" id="IPR016195">
    <property type="entry name" value="Pol/histidinol_Pase-like"/>
</dbReference>
<accession>A0A316KY20</accession>
<evidence type="ECO:0000256" key="1">
    <source>
        <dbReference type="ARBA" id="ARBA00005750"/>
    </source>
</evidence>
<keyword evidence="6" id="KW-1185">Reference proteome</keyword>
<organism evidence="5 6">
    <name type="scientific">Flagellimonas aquimarina</name>
    <dbReference type="NCBI Taxonomy" id="2201895"/>
    <lineage>
        <taxon>Bacteria</taxon>
        <taxon>Pseudomonadati</taxon>
        <taxon>Bacteroidota</taxon>
        <taxon>Flavobacteriia</taxon>
        <taxon>Flavobacteriales</taxon>
        <taxon>Flavobacteriaceae</taxon>
        <taxon>Flagellimonas</taxon>
    </lineage>
</organism>
<comment type="catalytic activity">
    <reaction evidence="4">
        <text>O-phospho-L-tyrosyl-[protein] + H2O = L-tyrosyl-[protein] + phosphate</text>
        <dbReference type="Rhea" id="RHEA:10684"/>
        <dbReference type="Rhea" id="RHEA-COMP:10136"/>
        <dbReference type="Rhea" id="RHEA-COMP:20101"/>
        <dbReference type="ChEBI" id="CHEBI:15377"/>
        <dbReference type="ChEBI" id="CHEBI:43474"/>
        <dbReference type="ChEBI" id="CHEBI:46858"/>
        <dbReference type="ChEBI" id="CHEBI:61978"/>
        <dbReference type="EC" id="3.1.3.48"/>
    </reaction>
</comment>
<evidence type="ECO:0000256" key="2">
    <source>
        <dbReference type="ARBA" id="ARBA00013064"/>
    </source>
</evidence>